<evidence type="ECO:0000313" key="3">
    <source>
        <dbReference type="Proteomes" id="UP001246372"/>
    </source>
</evidence>
<name>A0ABU3PFX4_9BURK</name>
<evidence type="ECO:0000313" key="2">
    <source>
        <dbReference type="EMBL" id="MDT9001436.1"/>
    </source>
</evidence>
<keyword evidence="3" id="KW-1185">Reference proteome</keyword>
<dbReference type="Proteomes" id="UP001246372">
    <property type="component" value="Unassembled WGS sequence"/>
</dbReference>
<dbReference type="Pfam" id="PF21926">
    <property type="entry name" value="FeeM"/>
    <property type="match status" value="1"/>
</dbReference>
<proteinExistence type="predicted"/>
<dbReference type="RefSeq" id="WP_315652321.1">
    <property type="nucleotide sequence ID" value="NZ_JAVXZY010000009.1"/>
</dbReference>
<gene>
    <name evidence="2" type="ORF">RQP53_19305</name>
</gene>
<dbReference type="InterPro" id="IPR054597">
    <property type="entry name" value="FeeM_cat"/>
</dbReference>
<dbReference type="InterPro" id="IPR016181">
    <property type="entry name" value="Acyl_CoA_acyltransferase"/>
</dbReference>
<feature type="domain" description="N-acyl amino acid synthase FeeM catalytic core" evidence="1">
    <location>
        <begin position="52"/>
        <end position="202"/>
    </location>
</feature>
<dbReference type="Gene3D" id="3.40.630.30">
    <property type="match status" value="1"/>
</dbReference>
<comment type="caution">
    <text evidence="2">The sequence shown here is derived from an EMBL/GenBank/DDBJ whole genome shotgun (WGS) entry which is preliminary data.</text>
</comment>
<reference evidence="2" key="1">
    <citation type="submission" date="2023-09" db="EMBL/GenBank/DDBJ databases">
        <title>Paucibacter sp. APW11 Genome sequencing and assembly.</title>
        <authorList>
            <person name="Kim I."/>
        </authorList>
    </citation>
    <scope>NUCLEOTIDE SEQUENCE</scope>
    <source>
        <strain evidence="2">APW11</strain>
    </source>
</reference>
<evidence type="ECO:0000259" key="1">
    <source>
        <dbReference type="Pfam" id="PF21926"/>
    </source>
</evidence>
<dbReference type="EMBL" id="JAVXZY010000009">
    <property type="protein sequence ID" value="MDT9001436.1"/>
    <property type="molecule type" value="Genomic_DNA"/>
</dbReference>
<sequence>MSEEDLVLREWSAPAVAASALATPGFTQATFETFAKPLEIKAAVTPAVRERARDLVGRKYRSRGYMVGQSQPSLPGAEPVTLTALKGEEVIGTLSVRFDGDAGLAADAVFADELAAMRESGHKLCECTQFAIDGDEASRHVQLNLFQAAYLAAYRLRGARTLVVEVNPRHVGFYRRMLGFKICSGERMNPRVNAPAVLMSLDFCWAQQQLARYAGQPALARVARNLFPCFQSVLEERRMLEALARDIGSVH</sequence>
<protein>
    <submittedName>
        <fullName evidence="2">N-acetyltransferase</fullName>
    </submittedName>
</protein>
<organism evidence="2 3">
    <name type="scientific">Roseateles aquae</name>
    <dbReference type="NCBI Taxonomy" id="3077235"/>
    <lineage>
        <taxon>Bacteria</taxon>
        <taxon>Pseudomonadati</taxon>
        <taxon>Pseudomonadota</taxon>
        <taxon>Betaproteobacteria</taxon>
        <taxon>Burkholderiales</taxon>
        <taxon>Sphaerotilaceae</taxon>
        <taxon>Roseateles</taxon>
    </lineage>
</organism>
<accession>A0ABU3PFX4</accession>
<dbReference type="SUPFAM" id="SSF55729">
    <property type="entry name" value="Acyl-CoA N-acyltransferases (Nat)"/>
    <property type="match status" value="1"/>
</dbReference>